<dbReference type="InterPro" id="IPR016055">
    <property type="entry name" value="A-D-PHexomutase_a/b/a-I/II/III"/>
</dbReference>
<sequence length="1100" mass="123949">MALDEDLQLNQSLTLIERHALLEEIYNQPAQFSIPPPIELNDLPDDVLSAPELSMYDPAPLLPRFTGAHPNKWLACAKRYFTFYKIHNTERFPYVLNYFYDEATMWLSLYQFTEWSDFIVSLMHRFGYPVNALQVFDEMPDRTEPQIISSVHETIDDMVLEIQTDSMVDVHASLGVTDSQMDISDYIFVLERVKPCLNIVLADVPKGDDMVETNEHDVVDSIVIRSFAWKPGWIENNVHGSEHLKLLFVHNPNQWIVEPTNIICVPSIVMDPLRTISCSLITNMSKVNTLDHLVFSQQNCLSLRRGNPFQTLIVAGSTLLNLCILTSHIQVYPRDAPIVLVVRANHYTSAQFAILINGHSSSFDDELHQIDFGFVLGQFFCVTRLFTRVVSLFSHVDKPVLLPRTSILSFDSTLGTSVAHPFETHIAKSSVNRRLPTSGMVNRIMKSISVVLMFQLGDNRLGWKGGTTPVVSYMVEVATTSSTLPDFIIARMLRRLELTHDRSLGDILVLIKHFSWVSVSGDFACLIRPFIFGITKATQFVDRMEDHGYPTHNVTYTSLVRGLCMLGNLNQTLQFIDQLVHTGLVPNVLTCSIRLKVVFSVSCSPLATKIIVGYNNASPIEGKMLGTSGIRKKVKVFTQPHYLYDFDQSMFNAISAAKFKGFKFVYGGRQYCSKDALQLLITIGNGGPTPEGTTTIFFEHTKTVKEYFIIEGLPNVDISTLGISNFLNPDGHCDDLFYSTSDYVLLMKSFFDLRSIQKLSTSTQFRFCSDALHGVVGTYTNCIIVEALGAKESSLLNSFNSSMDLHIISFDAHYGHKPPNIASYFIVLVFYCYEQGLNDILAVALKFAQLHQPTTILIPLLEEKLLWGTLLTVTFAFVLSNRVTILCRFCPDFNALLGYKLTSVLAETLQLHRNFEHNKLLTLFVNFTSVAWLELALELLVVQCEIPLSLGDILSFNGASAKVFYYWEVWRTKRDLPDAIHVRTTWECFSTPLKCKAEPYSTLLSHANSSELCAWVHSLVIIDPPNLACYTHGAMTVHLLPVFDIDIGTNSLQCAVYHLEDKVVLKEGSNVIKRTRPPMAQPSSPVQWPNTLKFYVGSVI</sequence>
<dbReference type="Gramene" id="mRNA:HanXRQr2_Chr17g0795521">
    <property type="protein sequence ID" value="CDS:HanXRQr2_Chr17g0795521.1"/>
    <property type="gene ID" value="HanXRQr2_Chr17g0795521"/>
</dbReference>
<name>A0A251RN10_HELAN</name>
<keyword evidence="2" id="KW-0677">Repeat</keyword>
<dbReference type="Proteomes" id="UP000215914">
    <property type="component" value="Chromosome 17"/>
</dbReference>
<dbReference type="GO" id="GO:0004614">
    <property type="term" value="F:phosphoglucomutase activity"/>
    <property type="evidence" value="ECO:0000318"/>
    <property type="project" value="GO_Central"/>
</dbReference>
<dbReference type="EC" id="5.4.2.2" evidence="6"/>
<dbReference type="InterPro" id="IPR011990">
    <property type="entry name" value="TPR-like_helical_dom_sf"/>
</dbReference>
<organism evidence="7 8">
    <name type="scientific">Helianthus annuus</name>
    <name type="common">Common sunflower</name>
    <dbReference type="NCBI Taxonomy" id="4232"/>
    <lineage>
        <taxon>Eukaryota</taxon>
        <taxon>Viridiplantae</taxon>
        <taxon>Streptophyta</taxon>
        <taxon>Embryophyta</taxon>
        <taxon>Tracheophyta</taxon>
        <taxon>Spermatophyta</taxon>
        <taxon>Magnoliopsida</taxon>
        <taxon>eudicotyledons</taxon>
        <taxon>Gunneridae</taxon>
        <taxon>Pentapetalae</taxon>
        <taxon>asterids</taxon>
        <taxon>campanulids</taxon>
        <taxon>Asterales</taxon>
        <taxon>Asteraceae</taxon>
        <taxon>Asteroideae</taxon>
        <taxon>Heliantheae alliance</taxon>
        <taxon>Heliantheae</taxon>
        <taxon>Helianthus</taxon>
    </lineage>
</organism>
<proteinExistence type="predicted"/>
<keyword evidence="4 6" id="KW-0413">Isomerase</keyword>
<keyword evidence="8" id="KW-1185">Reference proteome</keyword>
<dbReference type="GO" id="GO:0005829">
    <property type="term" value="C:cytosol"/>
    <property type="evidence" value="ECO:0000318"/>
    <property type="project" value="GO_Central"/>
</dbReference>
<dbReference type="EMBL" id="CM007906">
    <property type="protein sequence ID" value="OTF85873.1"/>
    <property type="molecule type" value="Genomic_DNA"/>
</dbReference>
<dbReference type="Gene3D" id="3.40.120.10">
    <property type="entry name" value="Alpha-D-Glucose-1,6-Bisphosphate, subunit A, domain 3"/>
    <property type="match status" value="1"/>
</dbReference>
<dbReference type="InterPro" id="IPR002885">
    <property type="entry name" value="PPR_rpt"/>
</dbReference>
<keyword evidence="1" id="KW-0479">Metal-binding</keyword>
<evidence type="ECO:0000313" key="6">
    <source>
        <dbReference type="EMBL" id="KAF5754816.1"/>
    </source>
</evidence>
<dbReference type="NCBIfam" id="TIGR00756">
    <property type="entry name" value="PPR"/>
    <property type="match status" value="1"/>
</dbReference>
<gene>
    <name evidence="7" type="ORF">HannXRQ_Chr17g0544631</name>
    <name evidence="6" type="ORF">HanXRQr2_Chr17g0795521</name>
</gene>
<reference evidence="7" key="2">
    <citation type="submission" date="2017-02" db="EMBL/GenBank/DDBJ databases">
        <title>Sunflower complete genome.</title>
        <authorList>
            <person name="Langlade N."/>
            <person name="Munos S."/>
        </authorList>
    </citation>
    <scope>NUCLEOTIDE SEQUENCE [LARGE SCALE GENOMIC DNA]</scope>
    <source>
        <tissue evidence="7">Leaves</tissue>
    </source>
</reference>
<reference evidence="6 8" key="1">
    <citation type="journal article" date="2017" name="Nature">
        <title>The sunflower genome provides insights into oil metabolism, flowering and Asterid evolution.</title>
        <authorList>
            <person name="Badouin H."/>
            <person name="Gouzy J."/>
            <person name="Grassa C.J."/>
            <person name="Murat F."/>
            <person name="Staton S.E."/>
            <person name="Cottret L."/>
            <person name="Lelandais-Briere C."/>
            <person name="Owens G.L."/>
            <person name="Carrere S."/>
            <person name="Mayjonade B."/>
            <person name="Legrand L."/>
            <person name="Gill N."/>
            <person name="Kane N.C."/>
            <person name="Bowers J.E."/>
            <person name="Hubner S."/>
            <person name="Bellec A."/>
            <person name="Berard A."/>
            <person name="Berges H."/>
            <person name="Blanchet N."/>
            <person name="Boniface M.C."/>
            <person name="Brunel D."/>
            <person name="Catrice O."/>
            <person name="Chaidir N."/>
            <person name="Claudel C."/>
            <person name="Donnadieu C."/>
            <person name="Faraut T."/>
            <person name="Fievet G."/>
            <person name="Helmstetter N."/>
            <person name="King M."/>
            <person name="Knapp S.J."/>
            <person name="Lai Z."/>
            <person name="Le Paslier M.C."/>
            <person name="Lippi Y."/>
            <person name="Lorenzon L."/>
            <person name="Mandel J.R."/>
            <person name="Marage G."/>
            <person name="Marchand G."/>
            <person name="Marquand E."/>
            <person name="Bret-Mestries E."/>
            <person name="Morien E."/>
            <person name="Nambeesan S."/>
            <person name="Nguyen T."/>
            <person name="Pegot-Espagnet P."/>
            <person name="Pouilly N."/>
            <person name="Raftis F."/>
            <person name="Sallet E."/>
            <person name="Schiex T."/>
            <person name="Thomas J."/>
            <person name="Vandecasteele C."/>
            <person name="Vares D."/>
            <person name="Vear F."/>
            <person name="Vautrin S."/>
            <person name="Crespi M."/>
            <person name="Mangin B."/>
            <person name="Burke J.M."/>
            <person name="Salse J."/>
            <person name="Munos S."/>
            <person name="Vincourt P."/>
            <person name="Rieseberg L.H."/>
            <person name="Langlade N.B."/>
        </authorList>
    </citation>
    <scope>NUCLEOTIDE SEQUENCE [LARGE SCALE GENOMIC DNA]</scope>
    <source>
        <strain evidence="8">cv. SF193</strain>
        <tissue evidence="6">Leaves</tissue>
    </source>
</reference>
<protein>
    <submittedName>
        <fullName evidence="6">Phosphoglucomutase (Alpha-D-glucose-1,6-bisphosphate-dependent)</fullName>
        <ecNumber evidence="6">5.4.2.2</ecNumber>
    </submittedName>
    <submittedName>
        <fullName evidence="7">Putative alpha-D-phosphohexomutase, alpha/beta/alpha I/II/III</fullName>
    </submittedName>
</protein>
<feature type="repeat" description="PPR" evidence="5">
    <location>
        <begin position="552"/>
        <end position="586"/>
    </location>
</feature>
<dbReference type="AlphaFoldDB" id="A0A251RN10"/>
<accession>A0A251RN10</accession>
<keyword evidence="3" id="KW-0460">Magnesium</keyword>
<evidence type="ECO:0000313" key="7">
    <source>
        <dbReference type="EMBL" id="OTF85873.1"/>
    </source>
</evidence>
<evidence type="ECO:0000256" key="5">
    <source>
        <dbReference type="PROSITE-ProRule" id="PRU00708"/>
    </source>
</evidence>
<dbReference type="PANTHER" id="PTHR22573">
    <property type="entry name" value="PHOSPHOHEXOMUTASE FAMILY MEMBER"/>
    <property type="match status" value="1"/>
</dbReference>
<dbReference type="Gene3D" id="1.25.40.10">
    <property type="entry name" value="Tetratricopeptide repeat domain"/>
    <property type="match status" value="1"/>
</dbReference>
<evidence type="ECO:0000256" key="1">
    <source>
        <dbReference type="ARBA" id="ARBA00022723"/>
    </source>
</evidence>
<evidence type="ECO:0000313" key="8">
    <source>
        <dbReference type="Proteomes" id="UP000215914"/>
    </source>
</evidence>
<dbReference type="GO" id="GO:0046872">
    <property type="term" value="F:metal ion binding"/>
    <property type="evidence" value="ECO:0007669"/>
    <property type="project" value="UniProtKB-KW"/>
</dbReference>
<dbReference type="InParanoid" id="A0A251RN10"/>
<dbReference type="PANTHER" id="PTHR22573:SF2">
    <property type="entry name" value="PHOSPHOGLUCOMUTASE"/>
    <property type="match status" value="1"/>
</dbReference>
<dbReference type="STRING" id="4232.A0A251RN10"/>
<dbReference type="SUPFAM" id="SSF53738">
    <property type="entry name" value="Phosphoglucomutase, first 3 domains"/>
    <property type="match status" value="1"/>
</dbReference>
<dbReference type="GO" id="GO:0005975">
    <property type="term" value="P:carbohydrate metabolic process"/>
    <property type="evidence" value="ECO:0000318"/>
    <property type="project" value="GO_Central"/>
</dbReference>
<evidence type="ECO:0000256" key="4">
    <source>
        <dbReference type="ARBA" id="ARBA00023235"/>
    </source>
</evidence>
<reference evidence="6" key="3">
    <citation type="submission" date="2020-06" db="EMBL/GenBank/DDBJ databases">
        <title>Helianthus annuus Genome sequencing and assembly Release 2.</title>
        <authorList>
            <person name="Gouzy J."/>
            <person name="Langlade N."/>
            <person name="Munos S."/>
        </authorList>
    </citation>
    <scope>NUCLEOTIDE SEQUENCE</scope>
    <source>
        <tissue evidence="6">Leaves</tissue>
    </source>
</reference>
<dbReference type="EMBL" id="MNCJ02000332">
    <property type="protein sequence ID" value="KAF5754816.1"/>
    <property type="molecule type" value="Genomic_DNA"/>
</dbReference>
<evidence type="ECO:0000256" key="2">
    <source>
        <dbReference type="ARBA" id="ARBA00022737"/>
    </source>
</evidence>
<dbReference type="PROSITE" id="PS51375">
    <property type="entry name" value="PPR"/>
    <property type="match status" value="1"/>
</dbReference>
<dbReference type="InterPro" id="IPR045244">
    <property type="entry name" value="PGM"/>
</dbReference>
<evidence type="ECO:0000256" key="3">
    <source>
        <dbReference type="ARBA" id="ARBA00022842"/>
    </source>
</evidence>